<evidence type="ECO:0000313" key="2">
    <source>
        <dbReference type="EMBL" id="VGK81626.1"/>
    </source>
</evidence>
<feature type="transmembrane region" description="Helical" evidence="1">
    <location>
        <begin position="206"/>
        <end position="226"/>
    </location>
</feature>
<dbReference type="Proteomes" id="UP000376235">
    <property type="component" value="Unassembled WGS sequence"/>
</dbReference>
<accession>A0A486LX40</accession>
<feature type="transmembrane region" description="Helical" evidence="1">
    <location>
        <begin position="311"/>
        <end position="331"/>
    </location>
</feature>
<name>A0A486LX40_KLEPN</name>
<evidence type="ECO:0000256" key="1">
    <source>
        <dbReference type="SAM" id="Phobius"/>
    </source>
</evidence>
<proteinExistence type="predicted"/>
<dbReference type="EMBL" id="CAAHCC010000003">
    <property type="protein sequence ID" value="VGK81626.1"/>
    <property type="molecule type" value="Genomic_DNA"/>
</dbReference>
<feature type="transmembrane region" description="Helical" evidence="1">
    <location>
        <begin position="6"/>
        <end position="21"/>
    </location>
</feature>
<dbReference type="RefSeq" id="WP_131729075.1">
    <property type="nucleotide sequence ID" value="NZ_CAAGTP010000004.1"/>
</dbReference>
<feature type="transmembrane region" description="Helical" evidence="1">
    <location>
        <begin position="33"/>
        <end position="51"/>
    </location>
</feature>
<feature type="transmembrane region" description="Helical" evidence="1">
    <location>
        <begin position="141"/>
        <end position="162"/>
    </location>
</feature>
<protein>
    <recommendedName>
        <fullName evidence="5">Wzy</fullName>
    </recommendedName>
</protein>
<sequence length="393" mass="45145">MVYFLFTILTLLNVFLILVIRRKGYFLISFPALLYFISSLYTFFGVILFDFSSTIPFDLFSYSREVDINSSVLYFQLCAISYMVGLIFIKKANATQSLNYIIPMSQSTLLIMVMLWFLIYIPSYGLDNIIERQIYIPDFNFRLGVILATIVLPVSSFCLGYITNKLLKRTIFIIYLLVLLMTSSRAIVIFIALYFVGGVLRTGKISVLKCIIMFVLSIWLTAFALFARYQPVQGFQNIIYFFTWFDLDNIQLSINYLFSFSVGVLSYAQTEGGTVSLAQLISYINPLPSGMINFKEHENLIGAAPYSAVSLLYLFAPISGIIYFSLSGFLWGKIYSGSLKSFIFSKLFICLSLIFAFMSLQYTLRASTRILYYAIFIYFLYILVKRLAFAFRK</sequence>
<feature type="transmembrane region" description="Helical" evidence="1">
    <location>
        <begin position="343"/>
        <end position="364"/>
    </location>
</feature>
<organism evidence="3">
    <name type="scientific">Klebsiella pneumoniae</name>
    <dbReference type="NCBI Taxonomy" id="573"/>
    <lineage>
        <taxon>Bacteria</taxon>
        <taxon>Pseudomonadati</taxon>
        <taxon>Pseudomonadota</taxon>
        <taxon>Gammaproteobacteria</taxon>
        <taxon>Enterobacterales</taxon>
        <taxon>Enterobacteriaceae</taxon>
        <taxon>Klebsiella/Raoultella group</taxon>
        <taxon>Klebsiella</taxon>
        <taxon>Klebsiella pneumoniae complex</taxon>
    </lineage>
</organism>
<feature type="transmembrane region" description="Helical" evidence="1">
    <location>
        <begin position="101"/>
        <end position="121"/>
    </location>
</feature>
<evidence type="ECO:0000313" key="4">
    <source>
        <dbReference type="Proteomes" id="UP000376235"/>
    </source>
</evidence>
<keyword evidence="1" id="KW-0472">Membrane</keyword>
<evidence type="ECO:0008006" key="5">
    <source>
        <dbReference type="Google" id="ProtNLM"/>
    </source>
</evidence>
<dbReference type="EMBL" id="CAAHDD010000003">
    <property type="protein sequence ID" value="VGM15339.1"/>
    <property type="molecule type" value="Genomic_DNA"/>
</dbReference>
<keyword evidence="1" id="KW-0812">Transmembrane</keyword>
<evidence type="ECO:0000313" key="3">
    <source>
        <dbReference type="EMBL" id="VGM15339.1"/>
    </source>
</evidence>
<feature type="transmembrane region" description="Helical" evidence="1">
    <location>
        <begin position="174"/>
        <end position="200"/>
    </location>
</feature>
<gene>
    <name evidence="3" type="ORF">SAMEA4873559_01448</name>
    <name evidence="2" type="ORF">SAMEA4873632_01998</name>
</gene>
<keyword evidence="1" id="KW-1133">Transmembrane helix</keyword>
<feature type="transmembrane region" description="Helical" evidence="1">
    <location>
        <begin position="71"/>
        <end position="89"/>
    </location>
</feature>
<dbReference type="AlphaFoldDB" id="A0A486LX40"/>
<reference evidence="3 4" key="1">
    <citation type="submission" date="2019-03" db="EMBL/GenBank/DDBJ databases">
        <authorList>
            <consortium name="Pathogen Informatics"/>
        </authorList>
    </citation>
    <scope>NUCLEOTIDE SEQUENCE</scope>
    <source>
        <strain evidence="3">5012STDY7626358</strain>
        <strain evidence="2 4">5012STDY7626430</strain>
    </source>
</reference>
<feature type="transmembrane region" description="Helical" evidence="1">
    <location>
        <begin position="370"/>
        <end position="389"/>
    </location>
</feature>